<comment type="caution">
    <text evidence="2">The sequence shown here is derived from an EMBL/GenBank/DDBJ whole genome shotgun (WGS) entry which is preliminary data.</text>
</comment>
<dbReference type="EMBL" id="RXGB01003561">
    <property type="protein sequence ID" value="TMW91809.1"/>
    <property type="molecule type" value="Genomic_DNA"/>
</dbReference>
<feature type="non-terminal residue" evidence="2">
    <location>
        <position position="1"/>
    </location>
</feature>
<sequence>AQSADDQQAGGSGSPEPTTSIIWTPSVVYSASKAQSAVPPSISTVLELDAPHLTLLLSYDVPPPQQARLSSQPPSHGATSSMLKLHPPLDPYASWHALEGEEVESLKWRIGPPSLYLQQALQKWPQTQAP</sequence>
<gene>
    <name evidence="2" type="ORF">EJD97_013867</name>
</gene>
<feature type="region of interest" description="Disordered" evidence="1">
    <location>
        <begin position="63"/>
        <end position="84"/>
    </location>
</feature>
<organism evidence="2">
    <name type="scientific">Solanum chilense</name>
    <name type="common">Tomato</name>
    <name type="synonym">Lycopersicon chilense</name>
    <dbReference type="NCBI Taxonomy" id="4083"/>
    <lineage>
        <taxon>Eukaryota</taxon>
        <taxon>Viridiplantae</taxon>
        <taxon>Streptophyta</taxon>
        <taxon>Embryophyta</taxon>
        <taxon>Tracheophyta</taxon>
        <taxon>Spermatophyta</taxon>
        <taxon>Magnoliopsida</taxon>
        <taxon>eudicotyledons</taxon>
        <taxon>Gunneridae</taxon>
        <taxon>Pentapetalae</taxon>
        <taxon>asterids</taxon>
        <taxon>lamiids</taxon>
        <taxon>Solanales</taxon>
        <taxon>Solanaceae</taxon>
        <taxon>Solanoideae</taxon>
        <taxon>Solaneae</taxon>
        <taxon>Solanum</taxon>
        <taxon>Solanum subgen. Lycopersicon</taxon>
    </lineage>
</organism>
<feature type="region of interest" description="Disordered" evidence="1">
    <location>
        <begin position="1"/>
        <end position="20"/>
    </location>
</feature>
<protein>
    <submittedName>
        <fullName evidence="2">Uncharacterized protein</fullName>
    </submittedName>
</protein>
<reference evidence="2" key="1">
    <citation type="submission" date="2019-05" db="EMBL/GenBank/DDBJ databases">
        <title>The de novo reference genome and transcriptome assemblies of the wild tomato species Solanum chilense.</title>
        <authorList>
            <person name="Stam R."/>
            <person name="Nosenko T."/>
            <person name="Hoerger A.C."/>
            <person name="Stephan W."/>
            <person name="Seidel M.A."/>
            <person name="Kuhn J.M.M."/>
            <person name="Haberer G."/>
            <person name="Tellier A."/>
        </authorList>
    </citation>
    <scope>NUCLEOTIDE SEQUENCE</scope>
    <source>
        <tissue evidence="2">Mature leaves</tissue>
    </source>
</reference>
<proteinExistence type="predicted"/>
<name>A0A6N2BFD0_SOLCI</name>
<dbReference type="AlphaFoldDB" id="A0A6N2BFD0"/>
<accession>A0A6N2BFD0</accession>
<evidence type="ECO:0000256" key="1">
    <source>
        <dbReference type="SAM" id="MobiDB-lite"/>
    </source>
</evidence>
<evidence type="ECO:0000313" key="2">
    <source>
        <dbReference type="EMBL" id="TMW91809.1"/>
    </source>
</evidence>
<feature type="compositionally biased region" description="Polar residues" evidence="1">
    <location>
        <begin position="67"/>
        <end position="82"/>
    </location>
</feature>